<accession>A0ACC3Z434</accession>
<keyword evidence="1" id="KW-0547">Nucleotide-binding</keyword>
<name>A0ACC3Z434_COLTU</name>
<organism evidence="1 2">
    <name type="scientific">Colletotrichum truncatum</name>
    <name type="common">Anthracnose fungus</name>
    <name type="synonym">Colletotrichum capsici</name>
    <dbReference type="NCBI Taxonomy" id="5467"/>
    <lineage>
        <taxon>Eukaryota</taxon>
        <taxon>Fungi</taxon>
        <taxon>Dikarya</taxon>
        <taxon>Ascomycota</taxon>
        <taxon>Pezizomycotina</taxon>
        <taxon>Sordariomycetes</taxon>
        <taxon>Hypocreomycetidae</taxon>
        <taxon>Glomerellales</taxon>
        <taxon>Glomerellaceae</taxon>
        <taxon>Colletotrichum</taxon>
        <taxon>Colletotrichum truncatum species complex</taxon>
    </lineage>
</organism>
<evidence type="ECO:0000313" key="2">
    <source>
        <dbReference type="Proteomes" id="UP000805649"/>
    </source>
</evidence>
<keyword evidence="1" id="KW-0067">ATP-binding</keyword>
<gene>
    <name evidence="1" type="ORF">CTRU02_205412</name>
</gene>
<dbReference type="EMBL" id="VUJX02000003">
    <property type="protein sequence ID" value="KAL0938802.1"/>
    <property type="molecule type" value="Genomic_DNA"/>
</dbReference>
<sequence>MSKPSNYLPIGCLVTSQKQTAIEDVTWKQFQERYESWAYVCPTGQVPDISSTQLAVFDDTDDALLTSPPFKNYRPLAASRWIRLEFMVTGSNAEVGVARIYALPDDIDRRLVDRARSKLKSLRGSLLNLLDCSPETWKGRINSVPISITNHSVKGVDAGDEALSLLQMFNSMPSPDPNPNAIVNQADQEAAYAILASELPGLKTTLYDYQRRSAALMIERESEPGRFLDPRLLKGIDQNGVEFYFDTSSGVLLKEPRYYDGVKGGILAEQMGAGKTLICLSVILATRHSATQTPDIYQGSDILVRKRIASLADMAAASVTRKAAPWKTYFNVYGIKEDLEFPNCLAAIDRNPGFYSVPAPPPRRLRRNATEGEQPPRKIWHSHASLVVVPNNLVQQWEQEISKHTVASEDPASLKVLTLTSHKGEIPSAARLVTYDIVLISQSRLLKIYKETLMHGSTLSEVHFKRCIVDEGHKLGHSKILNKSDLLLALDLMSIAARWIVTGTPSPGLYGVDNEAGTSGVHEDGAALVQDTSAANTEKQDLEKIGAIASLYLNARPWSNTLLETEDTTADWAVYVMQPRHSSRSSGRKGVLRATLNSLLIRHQLSELNNLLPAVNENIVVLEGSYQDKLSLNIFSMMIIFNAVQSQRTDMDYFFHPRQKKALLQLLHNLKQASFFGGSFFAPEDIQKSLDTAKQFLEEKKVAISKDDEVLLEKAMEIARIAIENPLKTLSNFFNEIPVFVRDFLPNDAGAAWSLDEKNTNPSCTDAGMVMAVQKLIRSSLGDPTKLNSLLNGQLLEAGHKEMADQVNSSSEVSQAERRPTRTPCVLAGNTKLGGERTPKHLRANAIHAVNGPPPPTLEPPEDLRKAELVSTVSAKLSYLIDAVAEHQKQEKMIIFYENENVAWYLASLLDVIQVPHLIYAKTLSYERKMQYINTFNHEAEFRVILMDLSQAAVGLDMRAASRIYFINPVLNPQIQAQAIGRARRISQQKPVTVETLVLRGSIEEVIVERKKSMSQIEHWKCKTILDDRPIYNWILNAGIIPLPEDQKDNLAQAIPLKHPQPVFGGGFGREQHPDQDLIMGDVGLGSSVKERQLAVRPPSGLKRSPSPGLQTGSNTTSHPARRVRFTEDGDNAHADVVMNGVSSNAGNPGTDHPENEKMLAEKTEKPLRQVRFA</sequence>
<dbReference type="Proteomes" id="UP000805649">
    <property type="component" value="Unassembled WGS sequence"/>
</dbReference>
<comment type="caution">
    <text evidence="1">The sequence shown here is derived from an EMBL/GenBank/DDBJ whole genome shotgun (WGS) entry which is preliminary data.</text>
</comment>
<proteinExistence type="predicted"/>
<evidence type="ECO:0000313" key="1">
    <source>
        <dbReference type="EMBL" id="KAL0938802.1"/>
    </source>
</evidence>
<keyword evidence="1" id="KW-0347">Helicase</keyword>
<protein>
    <submittedName>
        <fullName evidence="1">Snf2 family helicase</fullName>
    </submittedName>
</protein>
<keyword evidence="1" id="KW-0378">Hydrolase</keyword>
<reference evidence="1 2" key="1">
    <citation type="journal article" date="2020" name="Phytopathology">
        <title>Genome Sequence Resources of Colletotrichum truncatum, C. plurivorum, C. musicola, and C. sojae: Four Species Pathogenic to Soybean (Glycine max).</title>
        <authorList>
            <person name="Rogerio F."/>
            <person name="Boufleur T.R."/>
            <person name="Ciampi-Guillardi M."/>
            <person name="Sukno S.A."/>
            <person name="Thon M.R."/>
            <person name="Massola Junior N.S."/>
            <person name="Baroncelli R."/>
        </authorList>
    </citation>
    <scope>NUCLEOTIDE SEQUENCE [LARGE SCALE GENOMIC DNA]</scope>
    <source>
        <strain evidence="1 2">CMES1059</strain>
    </source>
</reference>
<keyword evidence="2" id="KW-1185">Reference proteome</keyword>